<dbReference type="AlphaFoldDB" id="A0A2K8T575"/>
<keyword evidence="2" id="KW-1185">Reference proteome</keyword>
<reference evidence="1 2" key="1">
    <citation type="submission" date="2017-11" db="EMBL/GenBank/DDBJ databases">
        <title>Complete genome of a free-living desiccation-tolerant cyanobacterium and its photosynthetic adaptation to extreme terrestrial habitat.</title>
        <authorList>
            <person name="Shang J."/>
        </authorList>
    </citation>
    <scope>NUCLEOTIDE SEQUENCE [LARGE SCALE GENOMIC DNA]</scope>
    <source>
        <strain evidence="1 2">CCNUN1</strain>
    </source>
</reference>
<evidence type="ECO:0000313" key="1">
    <source>
        <dbReference type="EMBL" id="AUB42854.1"/>
    </source>
</evidence>
<sequence length="39" mass="4559">MDTKALQGLYYRIDVQGREWGEINSKFKIQNSKLNKKTG</sequence>
<name>A0A2K8T575_9NOSO</name>
<accession>A0A2K8T575</accession>
<dbReference type="Proteomes" id="UP000232003">
    <property type="component" value="Chromosome"/>
</dbReference>
<gene>
    <name evidence="1" type="ORF">COO91_09003</name>
</gene>
<dbReference type="EMBL" id="CP024785">
    <property type="protein sequence ID" value="AUB42854.1"/>
    <property type="molecule type" value="Genomic_DNA"/>
</dbReference>
<protein>
    <submittedName>
        <fullName evidence="1">Uncharacterized protein</fullName>
    </submittedName>
</protein>
<organism evidence="1 2">
    <name type="scientific">Nostoc flagelliforme CCNUN1</name>
    <dbReference type="NCBI Taxonomy" id="2038116"/>
    <lineage>
        <taxon>Bacteria</taxon>
        <taxon>Bacillati</taxon>
        <taxon>Cyanobacteriota</taxon>
        <taxon>Cyanophyceae</taxon>
        <taxon>Nostocales</taxon>
        <taxon>Nostocaceae</taxon>
        <taxon>Nostoc</taxon>
    </lineage>
</organism>
<evidence type="ECO:0000313" key="2">
    <source>
        <dbReference type="Proteomes" id="UP000232003"/>
    </source>
</evidence>
<dbReference type="KEGG" id="nfl:COO91_09003"/>
<proteinExistence type="predicted"/>